<name>A0A183TK46_SCHSO</name>
<sequence length="202" mass="23215">MQHEQTKYPTEVEHAVNELIAAYTDAEIAYLTAAANAAYEKVGHLPNLTRYLRARAHVIFFRRATLMCFQTRRGAAVEVVAPQHAPDHKKPVESVKEFIEQVLKELVEVERRLEEGWKKLAEMAEKQGDRVTVKYADKHLANKTNKIVPQATHIYNTFHQAECPFTYDSTAMKEEAEEQEELAGRLMDMDCGVKKSEKYSKY</sequence>
<organism evidence="4">
    <name type="scientific">Schistocephalus solidus</name>
    <name type="common">Tapeworm</name>
    <dbReference type="NCBI Taxonomy" id="70667"/>
    <lineage>
        <taxon>Eukaryota</taxon>
        <taxon>Metazoa</taxon>
        <taxon>Spiralia</taxon>
        <taxon>Lophotrochozoa</taxon>
        <taxon>Platyhelminthes</taxon>
        <taxon>Cestoda</taxon>
        <taxon>Eucestoda</taxon>
        <taxon>Diphyllobothriidea</taxon>
        <taxon>Diphyllobothriidae</taxon>
        <taxon>Schistocephalus</taxon>
    </lineage>
</organism>
<dbReference type="Gene3D" id="1.20.1260.10">
    <property type="match status" value="1"/>
</dbReference>
<dbReference type="AlphaFoldDB" id="A0A183TK46"/>
<dbReference type="SUPFAM" id="SSF47240">
    <property type="entry name" value="Ferritin-like"/>
    <property type="match status" value="1"/>
</dbReference>
<feature type="domain" description="Ferritin/DPS" evidence="1">
    <location>
        <begin position="15"/>
        <end position="141"/>
    </location>
</feature>
<dbReference type="GO" id="GO:0008199">
    <property type="term" value="F:ferric iron binding"/>
    <property type="evidence" value="ECO:0007669"/>
    <property type="project" value="InterPro"/>
</dbReference>
<dbReference type="EMBL" id="UYSU01041607">
    <property type="protein sequence ID" value="VDM03230.1"/>
    <property type="molecule type" value="Genomic_DNA"/>
</dbReference>
<evidence type="ECO:0000313" key="4">
    <source>
        <dbReference type="WBParaSite" id="SSLN_0001749001-mRNA-1"/>
    </source>
</evidence>
<accession>A0A183TK46</accession>
<dbReference type="Proteomes" id="UP000275846">
    <property type="component" value="Unassembled WGS sequence"/>
</dbReference>
<dbReference type="Pfam" id="PF00210">
    <property type="entry name" value="Ferritin"/>
    <property type="match status" value="1"/>
</dbReference>
<protein>
    <submittedName>
        <fullName evidence="4">DNA protection during starvation protein</fullName>
    </submittedName>
</protein>
<dbReference type="InterPro" id="IPR009078">
    <property type="entry name" value="Ferritin-like_SF"/>
</dbReference>
<reference evidence="2 3" key="2">
    <citation type="submission" date="2018-11" db="EMBL/GenBank/DDBJ databases">
        <authorList>
            <consortium name="Pathogen Informatics"/>
        </authorList>
    </citation>
    <scope>NUCLEOTIDE SEQUENCE [LARGE SCALE GENOMIC DNA]</scope>
    <source>
        <strain evidence="2 3">NST_G2</strain>
    </source>
</reference>
<dbReference type="InterPro" id="IPR012347">
    <property type="entry name" value="Ferritin-like"/>
</dbReference>
<keyword evidence="3" id="KW-1185">Reference proteome</keyword>
<evidence type="ECO:0000313" key="2">
    <source>
        <dbReference type="EMBL" id="VDM03230.1"/>
    </source>
</evidence>
<dbReference type="InterPro" id="IPR008331">
    <property type="entry name" value="Ferritin_DPS_dom"/>
</dbReference>
<proteinExistence type="predicted"/>
<gene>
    <name evidence="2" type="ORF">SSLN_LOCUS16844</name>
</gene>
<reference evidence="4" key="1">
    <citation type="submission" date="2016-06" db="UniProtKB">
        <authorList>
            <consortium name="WormBaseParasite"/>
        </authorList>
    </citation>
    <scope>IDENTIFICATION</scope>
</reference>
<evidence type="ECO:0000313" key="3">
    <source>
        <dbReference type="Proteomes" id="UP000275846"/>
    </source>
</evidence>
<evidence type="ECO:0000259" key="1">
    <source>
        <dbReference type="Pfam" id="PF00210"/>
    </source>
</evidence>
<dbReference type="WBParaSite" id="SSLN_0001749001-mRNA-1">
    <property type="protein sequence ID" value="SSLN_0001749001-mRNA-1"/>
    <property type="gene ID" value="SSLN_0001749001"/>
</dbReference>